<evidence type="ECO:0000256" key="1">
    <source>
        <dbReference type="SAM" id="Phobius"/>
    </source>
</evidence>
<keyword evidence="1" id="KW-1133">Transmembrane helix</keyword>
<evidence type="ECO:0000259" key="2">
    <source>
        <dbReference type="Pfam" id="PF13471"/>
    </source>
</evidence>
<evidence type="ECO:0000313" key="4">
    <source>
        <dbReference type="Proteomes" id="UP000007471"/>
    </source>
</evidence>
<dbReference type="eggNOG" id="ENOG5032YT6">
    <property type="taxonomic scope" value="Bacteria"/>
</dbReference>
<dbReference type="HOGENOM" id="CLU_129168_1_0_5"/>
<dbReference type="AlphaFoldDB" id="E8T890"/>
<protein>
    <recommendedName>
        <fullName evidence="2">Microcin J25-processing protein McjB C-terminal domain-containing protein</fullName>
    </recommendedName>
</protein>
<gene>
    <name evidence="3" type="ordered locus">Mesci_0244</name>
</gene>
<dbReference type="OrthoDB" id="7569774at2"/>
<accession>E8T890</accession>
<dbReference type="KEGG" id="mci:Mesci_0244"/>
<name>E8T890_MESCW</name>
<dbReference type="PATRIC" id="fig|765698.3.peg.659"/>
<dbReference type="STRING" id="765698.Mesci_0244"/>
<reference evidence="4" key="1">
    <citation type="submission" date="2011-01" db="EMBL/GenBank/DDBJ databases">
        <title>Complete sequence of chromosome of Mesorhizobium ciceri bv. biserrulae WSM1271.</title>
        <authorList>
            <person name="Lucas S."/>
            <person name="Copeland A."/>
            <person name="Lapidus A."/>
            <person name="Cheng J.-F."/>
            <person name="Goodwin L."/>
            <person name="Pitluck S."/>
            <person name="Teshima H."/>
            <person name="Detter J.C."/>
            <person name="Han C."/>
            <person name="Tapia R."/>
            <person name="Land M."/>
            <person name="Hauser L."/>
            <person name="Kyrpides N."/>
            <person name="Ivanova N."/>
            <person name="Nandasena K."/>
            <person name="Reeve W.G."/>
            <person name="Howieson J.G."/>
            <person name="O'Hara G."/>
            <person name="Tiwari R.P."/>
            <person name="Woyke T."/>
        </authorList>
    </citation>
    <scope>NUCLEOTIDE SEQUENCE [LARGE SCALE GENOMIC DNA]</scope>
    <source>
        <strain evidence="4">HAMBI 2942 / LMG 23838 / WSM1271</strain>
    </source>
</reference>
<dbReference type="NCBIfam" id="NF033537">
    <property type="entry name" value="lasso_biosyn_B2"/>
    <property type="match status" value="1"/>
</dbReference>
<evidence type="ECO:0000313" key="3">
    <source>
        <dbReference type="EMBL" id="ADV09417.1"/>
    </source>
</evidence>
<organism evidence="3 4">
    <name type="scientific">Mesorhizobium ciceri biovar biserrulae (strain HAMBI 2942 / LMG 23838 / WSM1271)</name>
    <dbReference type="NCBI Taxonomy" id="765698"/>
    <lineage>
        <taxon>Bacteria</taxon>
        <taxon>Pseudomonadati</taxon>
        <taxon>Pseudomonadota</taxon>
        <taxon>Alphaproteobacteria</taxon>
        <taxon>Hyphomicrobiales</taxon>
        <taxon>Phyllobacteriaceae</taxon>
        <taxon>Mesorhizobium</taxon>
    </lineage>
</organism>
<feature type="domain" description="Microcin J25-processing protein McjB C-terminal" evidence="2">
    <location>
        <begin position="71"/>
        <end position="181"/>
    </location>
</feature>
<feature type="transmembrane region" description="Helical" evidence="1">
    <location>
        <begin position="63"/>
        <end position="85"/>
    </location>
</feature>
<proteinExistence type="predicted"/>
<keyword evidence="1" id="KW-0472">Membrane</keyword>
<sequence>MRHLSKPVQHKSLVSRALVSRALSSRATALRQEPARETNVKQTKRGGSRRGLVRIFSLSGSEMIFLGYCLLVVATVRLGLTLLSYNRVRSLVTRLDAPQCASMGELRRVAWGVAAAARFVPYATCLTQALSGQYILARQGNESTIRIGIERGTGEQLKAHAWLVSDNHIVLGGSIDGFAHLVDHGSR</sequence>
<dbReference type="InterPro" id="IPR032708">
    <property type="entry name" value="McjB_C"/>
</dbReference>
<dbReference type="Proteomes" id="UP000007471">
    <property type="component" value="Chromosome"/>
</dbReference>
<keyword evidence="1" id="KW-0812">Transmembrane</keyword>
<dbReference type="InterPro" id="IPR053521">
    <property type="entry name" value="McjB-like"/>
</dbReference>
<dbReference type="Pfam" id="PF13471">
    <property type="entry name" value="Transglut_core3"/>
    <property type="match status" value="1"/>
</dbReference>
<dbReference type="EMBL" id="CP002447">
    <property type="protein sequence ID" value="ADV09417.1"/>
    <property type="molecule type" value="Genomic_DNA"/>
</dbReference>